<dbReference type="PANTHER" id="PTHR43194">
    <property type="entry name" value="HYDROLASE ALPHA/BETA FOLD FAMILY"/>
    <property type="match status" value="1"/>
</dbReference>
<accession>A0A4V1XYS6</accession>
<dbReference type="PANTHER" id="PTHR43194:SF5">
    <property type="entry name" value="PIMELOYL-[ACYL-CARRIER PROTEIN] METHYL ESTER ESTERASE"/>
    <property type="match status" value="1"/>
</dbReference>
<keyword evidence="3" id="KW-1185">Reference proteome</keyword>
<feature type="domain" description="AB hydrolase-1" evidence="1">
    <location>
        <begin position="80"/>
        <end position="281"/>
    </location>
</feature>
<keyword evidence="2" id="KW-0378">Hydrolase</keyword>
<dbReference type="Proteomes" id="UP000295198">
    <property type="component" value="Unassembled WGS sequence"/>
</dbReference>
<reference evidence="2 3" key="1">
    <citation type="submission" date="2019-01" db="EMBL/GenBank/DDBJ databases">
        <title>Nocardioides guangzhouensis sp. nov., an actinobacterium isolated from soil.</title>
        <authorList>
            <person name="Fu Y."/>
            <person name="Cai Y."/>
            <person name="Lin Z."/>
            <person name="Chen P."/>
        </authorList>
    </citation>
    <scope>NUCLEOTIDE SEQUENCE [LARGE SCALE GENOMIC DNA]</scope>
    <source>
        <strain evidence="2 3">130</strain>
    </source>
</reference>
<dbReference type="OrthoDB" id="9785847at2"/>
<dbReference type="InterPro" id="IPR000073">
    <property type="entry name" value="AB_hydrolase_1"/>
</dbReference>
<dbReference type="GO" id="GO:0016787">
    <property type="term" value="F:hydrolase activity"/>
    <property type="evidence" value="ECO:0007669"/>
    <property type="project" value="UniProtKB-KW"/>
</dbReference>
<proteinExistence type="predicted"/>
<gene>
    <name evidence="2" type="ORF">EKO23_16635</name>
</gene>
<organism evidence="2 3">
    <name type="scientific">Nocardioides guangzhouensis</name>
    <dbReference type="NCBI Taxonomy" id="2497878"/>
    <lineage>
        <taxon>Bacteria</taxon>
        <taxon>Bacillati</taxon>
        <taxon>Actinomycetota</taxon>
        <taxon>Actinomycetes</taxon>
        <taxon>Propionibacteriales</taxon>
        <taxon>Nocardioidaceae</taxon>
        <taxon>Nocardioides</taxon>
    </lineage>
</organism>
<dbReference type="InterPro" id="IPR050228">
    <property type="entry name" value="Carboxylesterase_BioH"/>
</dbReference>
<dbReference type="Pfam" id="PF12697">
    <property type="entry name" value="Abhydrolase_6"/>
    <property type="match status" value="1"/>
</dbReference>
<sequence length="295" mass="31442">MSASLPKSTIVRLTHGTRRWLFRTGEVLAPRLGGRAVRNLWFTIPPIASDTPLPPGGEPFAVTSLGAAVRGHVWGEGPVVYLVHGWGGRGSQLASFVAPLTAAGFRVVLFDAPAHGRSEHGPAGPGRTHGVEMGKALDEVAARFGPAHTVVAHSLGTMAAYLALRYGWLGTGRLVLLAPMVEASSLVDQFQLALGFGRRTRRAFERDAHDLVGLPLAEFDARVQAAHVDPVPTLVVHDRGDRQTSYADAARLVADLPLAELVSTEGLGHRRILHDPAVVARTVAFIRDDVETVAA</sequence>
<evidence type="ECO:0000313" key="2">
    <source>
        <dbReference type="EMBL" id="RYP84279.1"/>
    </source>
</evidence>
<name>A0A4V1XYS6_9ACTN</name>
<dbReference type="AlphaFoldDB" id="A0A4V1XYS6"/>
<dbReference type="Gene3D" id="3.40.50.1820">
    <property type="entry name" value="alpha/beta hydrolase"/>
    <property type="match status" value="1"/>
</dbReference>
<dbReference type="InterPro" id="IPR029058">
    <property type="entry name" value="AB_hydrolase_fold"/>
</dbReference>
<dbReference type="RefSeq" id="WP_134719241.1">
    <property type="nucleotide sequence ID" value="NZ_SDKM01000025.1"/>
</dbReference>
<dbReference type="EMBL" id="SDKM01000025">
    <property type="protein sequence ID" value="RYP84279.1"/>
    <property type="molecule type" value="Genomic_DNA"/>
</dbReference>
<protein>
    <submittedName>
        <fullName evidence="2">Alpha/beta fold hydrolase</fullName>
    </submittedName>
</protein>
<evidence type="ECO:0000313" key="3">
    <source>
        <dbReference type="Proteomes" id="UP000295198"/>
    </source>
</evidence>
<dbReference type="SUPFAM" id="SSF53474">
    <property type="entry name" value="alpha/beta-Hydrolases"/>
    <property type="match status" value="1"/>
</dbReference>
<evidence type="ECO:0000259" key="1">
    <source>
        <dbReference type="Pfam" id="PF12697"/>
    </source>
</evidence>
<comment type="caution">
    <text evidence="2">The sequence shown here is derived from an EMBL/GenBank/DDBJ whole genome shotgun (WGS) entry which is preliminary data.</text>
</comment>